<evidence type="ECO:0000256" key="1">
    <source>
        <dbReference type="SAM" id="MobiDB-lite"/>
    </source>
</evidence>
<evidence type="ECO:0000313" key="3">
    <source>
        <dbReference type="Proteomes" id="UP000484988"/>
    </source>
</evidence>
<organism evidence="2 3">
    <name type="scientific">Streptomyces pacificus</name>
    <dbReference type="NCBI Taxonomy" id="2705029"/>
    <lineage>
        <taxon>Bacteria</taxon>
        <taxon>Bacillati</taxon>
        <taxon>Actinomycetota</taxon>
        <taxon>Actinomycetes</taxon>
        <taxon>Kitasatosporales</taxon>
        <taxon>Streptomycetaceae</taxon>
        <taxon>Streptomyces</taxon>
    </lineage>
</organism>
<evidence type="ECO:0000313" key="2">
    <source>
        <dbReference type="EMBL" id="GFH34396.1"/>
    </source>
</evidence>
<proteinExistence type="predicted"/>
<accession>A0A6A0AN68</accession>
<reference evidence="2 3" key="1">
    <citation type="submission" date="2020-02" db="EMBL/GenBank/DDBJ databases">
        <title>Whole Genome Shotgun Sequence of Streptomyces sp. strain CWH03.</title>
        <authorList>
            <person name="Dohra H."/>
            <person name="Kodani S."/>
            <person name="Yamamura H."/>
        </authorList>
    </citation>
    <scope>NUCLEOTIDE SEQUENCE [LARGE SCALE GENOMIC DNA]</scope>
    <source>
        <strain evidence="2 3">CWH03</strain>
    </source>
</reference>
<dbReference type="Proteomes" id="UP000484988">
    <property type="component" value="Unassembled WGS sequence"/>
</dbReference>
<feature type="compositionally biased region" description="Basic and acidic residues" evidence="1">
    <location>
        <begin position="34"/>
        <end position="48"/>
    </location>
</feature>
<feature type="region of interest" description="Disordered" evidence="1">
    <location>
        <begin position="1"/>
        <end position="48"/>
    </location>
</feature>
<protein>
    <submittedName>
        <fullName evidence="2">Uncharacterized protein</fullName>
    </submittedName>
</protein>
<sequence>MSRRRRGSHTGPHGHPYDGATPELPRRAPPTGGVDDRHDETQPTKDYT</sequence>
<dbReference type="EMBL" id="BLLG01000001">
    <property type="protein sequence ID" value="GFH34396.1"/>
    <property type="molecule type" value="Genomic_DNA"/>
</dbReference>
<dbReference type="AlphaFoldDB" id="A0A6A0AN68"/>
<keyword evidence="3" id="KW-1185">Reference proteome</keyword>
<comment type="caution">
    <text evidence="2">The sequence shown here is derived from an EMBL/GenBank/DDBJ whole genome shotgun (WGS) entry which is preliminary data.</text>
</comment>
<name>A0A6A0AN68_9ACTN</name>
<gene>
    <name evidence="2" type="ORF">SCWH03_06100</name>
</gene>